<evidence type="ECO:0000313" key="3">
    <source>
        <dbReference type="Proteomes" id="UP000198854"/>
    </source>
</evidence>
<dbReference type="Proteomes" id="UP000198854">
    <property type="component" value="Unassembled WGS sequence"/>
</dbReference>
<evidence type="ECO:0000313" key="2">
    <source>
        <dbReference type="EMBL" id="SDH88471.1"/>
    </source>
</evidence>
<keyword evidence="1" id="KW-0732">Signal</keyword>
<name>A0A1G8G285_9VIBR</name>
<evidence type="ECO:0000256" key="1">
    <source>
        <dbReference type="SAM" id="SignalP"/>
    </source>
</evidence>
<organism evidence="2 3">
    <name type="scientific">Vibrio xiamenensis</name>
    <dbReference type="NCBI Taxonomy" id="861298"/>
    <lineage>
        <taxon>Bacteria</taxon>
        <taxon>Pseudomonadati</taxon>
        <taxon>Pseudomonadota</taxon>
        <taxon>Gammaproteobacteria</taxon>
        <taxon>Vibrionales</taxon>
        <taxon>Vibrionaceae</taxon>
        <taxon>Vibrio</taxon>
    </lineage>
</organism>
<reference evidence="2 3" key="1">
    <citation type="submission" date="2016-10" db="EMBL/GenBank/DDBJ databases">
        <authorList>
            <person name="de Groot N.N."/>
        </authorList>
    </citation>
    <scope>NUCLEOTIDE SEQUENCE [LARGE SCALE GENOMIC DNA]</scope>
    <source>
        <strain evidence="2 3">CGMCC 1.10228</strain>
    </source>
</reference>
<keyword evidence="3" id="KW-1185">Reference proteome</keyword>
<feature type="chain" id="PRO_5011752913" evidence="1">
    <location>
        <begin position="19"/>
        <end position="338"/>
    </location>
</feature>
<dbReference type="OrthoDB" id="5348860at2"/>
<feature type="signal peptide" evidence="1">
    <location>
        <begin position="1"/>
        <end position="18"/>
    </location>
</feature>
<proteinExistence type="predicted"/>
<gene>
    <name evidence="2" type="ORF">SAMN04488136_13414</name>
</gene>
<dbReference type="STRING" id="861298.SAMN04488136_13414"/>
<protein>
    <submittedName>
        <fullName evidence="2">Uncharacterized membrane protein</fullName>
    </submittedName>
</protein>
<dbReference type="RefSeq" id="WP_093278617.1">
    <property type="nucleotide sequence ID" value="NZ_FNDD01000034.1"/>
</dbReference>
<dbReference type="AlphaFoldDB" id="A0A1G8G285"/>
<dbReference type="PROSITE" id="PS51257">
    <property type="entry name" value="PROKAR_LIPOPROTEIN"/>
    <property type="match status" value="1"/>
</dbReference>
<sequence>MKALRNPATLLVSFLLVACSTTPTNPPANQSLVSLDDSAVQAPTFVMRGQVVLGRESQSFMPCDSQHQYWLDVSDDKLRQLKPLITAPYEPLYTELVGHLATPSHTGLDADFTARFVVDHFNFVSADNPELCSQPAKSTRVVGQEPFWSLKFAKQRVTLTQANQKPQLITRESTRISQDQRFYKLDDGFLQLDKQSCSDGMSDNLYGWSAEFKHNGKTLHGCAATSNFDATRAWSSTYQAQATDSTHFTVTLTLNSDHSATTTYGYQNGDADTVEKGYWQQLNDRQVQVVMTHHQRQYLLSERIFTLDADKLIADKEKVGTVVYEITDGGLTLFKAQQ</sequence>
<dbReference type="EMBL" id="FNDD01000034">
    <property type="protein sequence ID" value="SDH88471.1"/>
    <property type="molecule type" value="Genomic_DNA"/>
</dbReference>
<accession>A0A1G8G285</accession>